<dbReference type="EMBL" id="KX699995">
    <property type="protein sequence ID" value="APD73951.1"/>
    <property type="molecule type" value="Genomic_DNA"/>
</dbReference>
<feature type="region of interest" description="Disordered" evidence="1">
    <location>
        <begin position="283"/>
        <end position="314"/>
    </location>
</feature>
<dbReference type="VEuPathDB" id="TriTrypDB:Tb1125.Tb09.v4.0114"/>
<evidence type="ECO:0000313" key="2">
    <source>
        <dbReference type="EMBL" id="APD73951.1"/>
    </source>
</evidence>
<protein>
    <submittedName>
        <fullName evidence="2">Variant surface glycoprotein 1125.2060</fullName>
    </submittedName>
</protein>
<dbReference type="VEuPathDB" id="TriTrypDB:Tb09.v4.0191"/>
<feature type="compositionally biased region" description="Basic and acidic residues" evidence="1">
    <location>
        <begin position="295"/>
        <end position="310"/>
    </location>
</feature>
<reference evidence="2" key="1">
    <citation type="submission" date="2016-08" db="EMBL/GenBank/DDBJ databases">
        <title>VSG repertoire of Trypanosoma brucei EATRO 1125.</title>
        <authorList>
            <person name="Cross G.A."/>
        </authorList>
    </citation>
    <scope>NUCLEOTIDE SEQUENCE</scope>
    <source>
        <strain evidence="2">EATRO 1125</strain>
    </source>
</reference>
<proteinExistence type="predicted"/>
<accession>A0A1J0R7V2</accession>
<dbReference type="VEuPathDB" id="TriTrypDB:Tb427_000578100"/>
<evidence type="ECO:0000256" key="1">
    <source>
        <dbReference type="SAM" id="MobiDB-lite"/>
    </source>
</evidence>
<name>A0A1J0R7V2_9TRYP</name>
<organism evidence="2">
    <name type="scientific">Trypanosoma brucei</name>
    <dbReference type="NCBI Taxonomy" id="5691"/>
    <lineage>
        <taxon>Eukaryota</taxon>
        <taxon>Discoba</taxon>
        <taxon>Euglenozoa</taxon>
        <taxon>Kinetoplastea</taxon>
        <taxon>Metakinetoplastina</taxon>
        <taxon>Trypanosomatida</taxon>
        <taxon>Trypanosomatidae</taxon>
        <taxon>Trypanosoma</taxon>
    </lineage>
</organism>
<sequence length="358" mass="38104">MHKANLAIVSSTIGSHAHGTYPGTGTIASHLNCHVTTTLKETSTITCDKTSGNTLKAANIRGKLASAKKLKVGHGKHKHIAQLKIYMAGKGNLGTGNDGKAGASAAHCEQTSNSNIIKFTKLENTASFSATDIDLTAAGEVQQSEESTGTPGQIQLLTTDSTLRQAILQVRSEHKTLPSKLATETFQSLAGSKTAKRLQAWLTEPPGGRIKLESNTDKIAEAIFGKKEGNIQNEFLDPLTKDSHTIPTDGDAITGSTQKLAEDNFEQAMAYYTAQKLKKVAEAEVKPKANGQTDSADKLGEKKGVDDKTGAECTATEEGKCDKNKCTWDKEKNQCKVKEGAVISAVIKVLLVLAVLLF</sequence>
<dbReference type="AlphaFoldDB" id="A0A1J0R7V2"/>